<reference evidence="2 3" key="1">
    <citation type="journal article" date="2019" name="Int. J. Syst. Evol. Microbiol.">
        <title>The Global Catalogue of Microorganisms (GCM) 10K type strain sequencing project: providing services to taxonomists for standard genome sequencing and annotation.</title>
        <authorList>
            <consortium name="The Broad Institute Genomics Platform"/>
            <consortium name="The Broad Institute Genome Sequencing Center for Infectious Disease"/>
            <person name="Wu L."/>
            <person name="Ma J."/>
        </authorList>
    </citation>
    <scope>NUCLEOTIDE SEQUENCE [LARGE SCALE GENOMIC DNA]</scope>
    <source>
        <strain evidence="2 3">CGMCC 1.12285</strain>
    </source>
</reference>
<protein>
    <submittedName>
        <fullName evidence="2">Uncharacterized protein</fullName>
    </submittedName>
</protein>
<keyword evidence="3" id="KW-1185">Reference proteome</keyword>
<organism evidence="2 3">
    <name type="scientific">Halolamina salina</name>
    <dbReference type="NCBI Taxonomy" id="1220023"/>
    <lineage>
        <taxon>Archaea</taxon>
        <taxon>Methanobacteriati</taxon>
        <taxon>Methanobacteriota</taxon>
        <taxon>Stenosarchaea group</taxon>
        <taxon>Halobacteria</taxon>
        <taxon>Halobacteriales</taxon>
        <taxon>Haloferacaceae</taxon>
    </lineage>
</organism>
<sequence>MSETLSNLGTPKVDATEKTNVPGQMTNILEFQPIDGMVLTLSNRGGGIPFQMDLRDANDDPLPLDTDLEIVYDAPHLQRPQTVSESLANIGTYNRLSIAEQQNEDYVEQTRISLNGRELVVRDIDIAAVAIESSEQIDWSNSRIYVDKDNVTTRQEA</sequence>
<dbReference type="RefSeq" id="WP_379730496.1">
    <property type="nucleotide sequence ID" value="NZ_JBHSWZ010000006.1"/>
</dbReference>
<dbReference type="Proteomes" id="UP001597111">
    <property type="component" value="Unassembled WGS sequence"/>
</dbReference>
<dbReference type="Gene3D" id="2.60.120.1180">
    <property type="match status" value="1"/>
</dbReference>
<gene>
    <name evidence="2" type="ORF">ACFR9S_13920</name>
</gene>
<feature type="region of interest" description="Disordered" evidence="1">
    <location>
        <begin position="1"/>
        <end position="20"/>
    </location>
</feature>
<evidence type="ECO:0000313" key="2">
    <source>
        <dbReference type="EMBL" id="MFD1527379.1"/>
    </source>
</evidence>
<proteinExistence type="predicted"/>
<evidence type="ECO:0000313" key="3">
    <source>
        <dbReference type="Proteomes" id="UP001597111"/>
    </source>
</evidence>
<dbReference type="AlphaFoldDB" id="A0ABD6BAH5"/>
<evidence type="ECO:0000256" key="1">
    <source>
        <dbReference type="SAM" id="MobiDB-lite"/>
    </source>
</evidence>
<dbReference type="EMBL" id="JBHUDH010000187">
    <property type="protein sequence ID" value="MFD1527379.1"/>
    <property type="molecule type" value="Genomic_DNA"/>
</dbReference>
<comment type="caution">
    <text evidence="2">The sequence shown here is derived from an EMBL/GenBank/DDBJ whole genome shotgun (WGS) entry which is preliminary data.</text>
</comment>
<accession>A0ABD6BAH5</accession>
<name>A0ABD6BAH5_9EURY</name>